<organism evidence="1 2">
    <name type="scientific">Bradyrhizobium huanghuaihaiense</name>
    <dbReference type="NCBI Taxonomy" id="990078"/>
    <lineage>
        <taxon>Bacteria</taxon>
        <taxon>Pseudomonadati</taxon>
        <taxon>Pseudomonadota</taxon>
        <taxon>Alphaproteobacteria</taxon>
        <taxon>Hyphomicrobiales</taxon>
        <taxon>Nitrobacteraceae</taxon>
        <taxon>Bradyrhizobium</taxon>
    </lineage>
</organism>
<evidence type="ECO:0000313" key="2">
    <source>
        <dbReference type="Proteomes" id="UP000316291"/>
    </source>
</evidence>
<accession>A0A562RIY3</accession>
<dbReference type="OrthoDB" id="8245015at2"/>
<gene>
    <name evidence="1" type="ORF">IQ16_04328</name>
</gene>
<sequence>MWRSNRNDATARPRRRGILRIWNVVVKPGLVRQEVTMTKTSDHGIMRVRGEDQPADKERAQLAQKIELGHTPPVIKEEANDRD</sequence>
<name>A0A562RIY3_9BRAD</name>
<evidence type="ECO:0000313" key="1">
    <source>
        <dbReference type="EMBL" id="TWI68484.1"/>
    </source>
</evidence>
<dbReference type="EMBL" id="VLLA01000010">
    <property type="protein sequence ID" value="TWI68484.1"/>
    <property type="molecule type" value="Genomic_DNA"/>
</dbReference>
<protein>
    <submittedName>
        <fullName evidence="1">Uncharacterized protein</fullName>
    </submittedName>
</protein>
<dbReference type="AlphaFoldDB" id="A0A562RIY3"/>
<proteinExistence type="predicted"/>
<reference evidence="1 2" key="1">
    <citation type="journal article" date="2015" name="Stand. Genomic Sci.">
        <title>Genomic Encyclopedia of Bacterial and Archaeal Type Strains, Phase III: the genomes of soil and plant-associated and newly described type strains.</title>
        <authorList>
            <person name="Whitman W.B."/>
            <person name="Woyke T."/>
            <person name="Klenk H.P."/>
            <person name="Zhou Y."/>
            <person name="Lilburn T.G."/>
            <person name="Beck B.J."/>
            <person name="De Vos P."/>
            <person name="Vandamme P."/>
            <person name="Eisen J.A."/>
            <person name="Garrity G."/>
            <person name="Hugenholtz P."/>
            <person name="Kyrpides N.C."/>
        </authorList>
    </citation>
    <scope>NUCLEOTIDE SEQUENCE [LARGE SCALE GENOMIC DNA]</scope>
    <source>
        <strain evidence="1 2">CGMCC 1.10948</strain>
    </source>
</reference>
<keyword evidence="2" id="KW-1185">Reference proteome</keyword>
<dbReference type="Proteomes" id="UP000316291">
    <property type="component" value="Unassembled WGS sequence"/>
</dbReference>
<comment type="caution">
    <text evidence="1">The sequence shown here is derived from an EMBL/GenBank/DDBJ whole genome shotgun (WGS) entry which is preliminary data.</text>
</comment>